<dbReference type="AlphaFoldDB" id="A0A7X5VB97"/>
<name>A0A7X5VB97_9ACTN</name>
<dbReference type="RefSeq" id="WP_167208545.1">
    <property type="nucleotide sequence ID" value="NZ_JAASRO010000001.1"/>
</dbReference>
<keyword evidence="1" id="KW-1133">Transmembrane helix</keyword>
<dbReference type="Proteomes" id="UP000555407">
    <property type="component" value="Unassembled WGS sequence"/>
</dbReference>
<keyword evidence="3" id="KW-1185">Reference proteome</keyword>
<accession>A0A7X5VB97</accession>
<evidence type="ECO:0000313" key="2">
    <source>
        <dbReference type="EMBL" id="NIK58045.1"/>
    </source>
</evidence>
<organism evidence="2 3">
    <name type="scientific">Kribbella shirazensis</name>
    <dbReference type="NCBI Taxonomy" id="1105143"/>
    <lineage>
        <taxon>Bacteria</taxon>
        <taxon>Bacillati</taxon>
        <taxon>Actinomycetota</taxon>
        <taxon>Actinomycetes</taxon>
        <taxon>Propionibacteriales</taxon>
        <taxon>Kribbellaceae</taxon>
        <taxon>Kribbella</taxon>
    </lineage>
</organism>
<evidence type="ECO:0000313" key="3">
    <source>
        <dbReference type="Proteomes" id="UP000555407"/>
    </source>
</evidence>
<evidence type="ECO:0000256" key="1">
    <source>
        <dbReference type="SAM" id="Phobius"/>
    </source>
</evidence>
<keyword evidence="1" id="KW-0812">Transmembrane</keyword>
<dbReference type="SUPFAM" id="SSF82171">
    <property type="entry name" value="DPP6 N-terminal domain-like"/>
    <property type="match status" value="1"/>
</dbReference>
<comment type="caution">
    <text evidence="2">The sequence shown here is derived from an EMBL/GenBank/DDBJ whole genome shotgun (WGS) entry which is preliminary data.</text>
</comment>
<feature type="transmembrane region" description="Helical" evidence="1">
    <location>
        <begin position="41"/>
        <end position="59"/>
    </location>
</feature>
<proteinExistence type="predicted"/>
<sequence>MRREEVQPLLVQATDRLPEPDLADAAWAAGLTVRRRRRRTVLISLLAVLVLAIIASILIEAGAGGRADLNPPDREPTRPPGYIQPAGQIAGLDFWVAPPPGSERFLDRLDTPLGDRLELPDSVRSLTENRLEGIAAVVLVKESDRYVPLLLGSDATWARADVGLVAVGGAAPLSSGAVAPDGRSVAFPQPGALITVNAPTAEISRHDLPSGEYRSVSWIGDGERLLVSGPGVAYQVLVGEGGPEEQTVVPVAPARDPEEVTAPFRIQTGSVMRYLFNGRWTEDSRLTLPVRSWVGQTFSSISGTARLFVANDLEPVPTRGSQAQVVAAISTLRMLPSRLLVLGEPQGNPPRNQEGAGDRPFFREPGCCAVLGWYDDGNVLLQVHGWILAWNLESGRVLRVTELAVDQVALGPGLRY</sequence>
<dbReference type="EMBL" id="JAASRO010000001">
    <property type="protein sequence ID" value="NIK58045.1"/>
    <property type="molecule type" value="Genomic_DNA"/>
</dbReference>
<reference evidence="2 3" key="1">
    <citation type="submission" date="2020-03" db="EMBL/GenBank/DDBJ databases">
        <title>Sequencing the genomes of 1000 actinobacteria strains.</title>
        <authorList>
            <person name="Klenk H.-P."/>
        </authorList>
    </citation>
    <scope>NUCLEOTIDE SEQUENCE [LARGE SCALE GENOMIC DNA]</scope>
    <source>
        <strain evidence="2 3">DSM 45490</strain>
    </source>
</reference>
<keyword evidence="1" id="KW-0472">Membrane</keyword>
<gene>
    <name evidence="2" type="ORF">BJY22_003762</name>
</gene>
<protein>
    <submittedName>
        <fullName evidence="2">Uncharacterized protein</fullName>
    </submittedName>
</protein>